<gene>
    <name evidence="2" type="ORF">MSAN_00612900</name>
</gene>
<proteinExistence type="predicted"/>
<evidence type="ECO:0000313" key="3">
    <source>
        <dbReference type="Proteomes" id="UP000623467"/>
    </source>
</evidence>
<comment type="caution">
    <text evidence="2">The sequence shown here is derived from an EMBL/GenBank/DDBJ whole genome shotgun (WGS) entry which is preliminary data.</text>
</comment>
<dbReference type="OrthoDB" id="2968762at2759"/>
<name>A0A8H6Z2N5_9AGAR</name>
<dbReference type="AlphaFoldDB" id="A0A8H6Z2N5"/>
<feature type="signal peptide" evidence="1">
    <location>
        <begin position="1"/>
        <end position="20"/>
    </location>
</feature>
<feature type="chain" id="PRO_5034039012" evidence="1">
    <location>
        <begin position="21"/>
        <end position="144"/>
    </location>
</feature>
<keyword evidence="1" id="KW-0732">Signal</keyword>
<sequence length="144" mass="15160">MRFFVDIILALAILGGAAFSRPIQVADETTMRVWSAPELTTTQCFAQHAAFASDCASLLTNPSTTADWTNVAPLEVSPVFKPFCSGNCCIFTDTPDMPIEDLVSAGSTLMGCLQPVNGLLNGVIKLESGGSVCMADLTGTNSCF</sequence>
<evidence type="ECO:0000313" key="2">
    <source>
        <dbReference type="EMBL" id="KAF7369839.1"/>
    </source>
</evidence>
<accession>A0A8H6Z2N5</accession>
<organism evidence="2 3">
    <name type="scientific">Mycena sanguinolenta</name>
    <dbReference type="NCBI Taxonomy" id="230812"/>
    <lineage>
        <taxon>Eukaryota</taxon>
        <taxon>Fungi</taxon>
        <taxon>Dikarya</taxon>
        <taxon>Basidiomycota</taxon>
        <taxon>Agaricomycotina</taxon>
        <taxon>Agaricomycetes</taxon>
        <taxon>Agaricomycetidae</taxon>
        <taxon>Agaricales</taxon>
        <taxon>Marasmiineae</taxon>
        <taxon>Mycenaceae</taxon>
        <taxon>Mycena</taxon>
    </lineage>
</organism>
<reference evidence="2" key="1">
    <citation type="submission" date="2020-05" db="EMBL/GenBank/DDBJ databases">
        <title>Mycena genomes resolve the evolution of fungal bioluminescence.</title>
        <authorList>
            <person name="Tsai I.J."/>
        </authorList>
    </citation>
    <scope>NUCLEOTIDE SEQUENCE</scope>
    <source>
        <strain evidence="2">160909Yilan</strain>
    </source>
</reference>
<dbReference type="Proteomes" id="UP000623467">
    <property type="component" value="Unassembled WGS sequence"/>
</dbReference>
<evidence type="ECO:0000256" key="1">
    <source>
        <dbReference type="SAM" id="SignalP"/>
    </source>
</evidence>
<protein>
    <submittedName>
        <fullName evidence="2">Uncharacterized protein</fullName>
    </submittedName>
</protein>
<keyword evidence="3" id="KW-1185">Reference proteome</keyword>
<dbReference type="EMBL" id="JACAZH010000004">
    <property type="protein sequence ID" value="KAF7369839.1"/>
    <property type="molecule type" value="Genomic_DNA"/>
</dbReference>